<dbReference type="Pfam" id="PF03799">
    <property type="entry name" value="FtsQ_DivIB_C"/>
    <property type="match status" value="1"/>
</dbReference>
<evidence type="ECO:0000256" key="6">
    <source>
        <dbReference type="ARBA" id="ARBA00022989"/>
    </source>
</evidence>
<gene>
    <name evidence="9" type="primary">ftsQ</name>
    <name evidence="12" type="ORF">GGQ97_001121</name>
</gene>
<dbReference type="PANTHER" id="PTHR35851:SF1">
    <property type="entry name" value="CELL DIVISION PROTEIN FTSQ"/>
    <property type="match status" value="1"/>
</dbReference>
<keyword evidence="13" id="KW-1185">Reference proteome</keyword>
<dbReference type="GO" id="GO:0043093">
    <property type="term" value="P:FtsZ-dependent cytokinesis"/>
    <property type="evidence" value="ECO:0007669"/>
    <property type="project" value="UniProtKB-UniRule"/>
</dbReference>
<evidence type="ECO:0000256" key="8">
    <source>
        <dbReference type="ARBA" id="ARBA00023306"/>
    </source>
</evidence>
<feature type="region of interest" description="Disordered" evidence="10">
    <location>
        <begin position="1"/>
        <end position="36"/>
    </location>
</feature>
<dbReference type="Pfam" id="PF08478">
    <property type="entry name" value="POTRA_1"/>
    <property type="match status" value="1"/>
</dbReference>
<protein>
    <recommendedName>
        <fullName evidence="9">Cell division protein FtsQ</fullName>
    </recommendedName>
</protein>
<dbReference type="InterPro" id="IPR026579">
    <property type="entry name" value="FtsQ"/>
</dbReference>
<evidence type="ECO:0000256" key="3">
    <source>
        <dbReference type="ARBA" id="ARBA00022519"/>
    </source>
</evidence>
<dbReference type="HAMAP" id="MF_00911">
    <property type="entry name" value="FtsQ_subfam"/>
    <property type="match status" value="1"/>
</dbReference>
<evidence type="ECO:0000256" key="5">
    <source>
        <dbReference type="ARBA" id="ARBA00022692"/>
    </source>
</evidence>
<comment type="caution">
    <text evidence="12">The sequence shown here is derived from an EMBL/GenBank/DDBJ whole genome shotgun (WGS) entry which is preliminary data.</text>
</comment>
<proteinExistence type="inferred from homology"/>
<feature type="domain" description="POTRA" evidence="11">
    <location>
        <begin position="80"/>
        <end position="160"/>
    </location>
</feature>
<keyword evidence="4 9" id="KW-0132">Cell division</keyword>
<feature type="transmembrane region" description="Helical" evidence="9">
    <location>
        <begin position="41"/>
        <end position="61"/>
    </location>
</feature>
<dbReference type="InterPro" id="IPR045335">
    <property type="entry name" value="FtsQ_C_sf"/>
</dbReference>
<dbReference type="Gene3D" id="3.10.20.310">
    <property type="entry name" value="membrane protein fhac"/>
    <property type="match status" value="1"/>
</dbReference>
<accession>A0A7X5Y5W5</accession>
<keyword evidence="8 9" id="KW-0131">Cell cycle</keyword>
<evidence type="ECO:0000256" key="9">
    <source>
        <dbReference type="HAMAP-Rule" id="MF_00911"/>
    </source>
</evidence>
<evidence type="ECO:0000259" key="11">
    <source>
        <dbReference type="PROSITE" id="PS51779"/>
    </source>
</evidence>
<name>A0A7X5Y5W5_9SPHN</name>
<dbReference type="PROSITE" id="PS51779">
    <property type="entry name" value="POTRA"/>
    <property type="match status" value="1"/>
</dbReference>
<dbReference type="PANTHER" id="PTHR35851">
    <property type="entry name" value="CELL DIVISION PROTEIN FTSQ"/>
    <property type="match status" value="1"/>
</dbReference>
<comment type="function">
    <text evidence="9">Essential cell division protein.</text>
</comment>
<evidence type="ECO:0000313" key="13">
    <source>
        <dbReference type="Proteomes" id="UP000558192"/>
    </source>
</evidence>
<sequence>MNAQTIRRPAAAKGRGTGQPRARKAPAKAAPSPWPEGSGKLARYAFLALVAVMAIVAVIALDLPGKALRATGAATGEAGFKVASYQIVGLKNLDRRKVDAVVTDELRRAAEEAPIGTDEPAQALVDLDRIRDTLLQFGWVKDARVSRRLPDSLVIDLVERTPSAVWQHQGRLNLIDGEGVVLDAVAVHKMPELPLLIGPGANDQAVPLSRMLDSVPTLKPQVASATWIGDRRWDLSFTTGETVSLPETAAAATRALKRFAKMDRSVGLLGRDMIRFDLRVPGKMIVRVPPGATPPPAGTVEQAN</sequence>
<evidence type="ECO:0000256" key="4">
    <source>
        <dbReference type="ARBA" id="ARBA00022618"/>
    </source>
</evidence>
<evidence type="ECO:0000256" key="2">
    <source>
        <dbReference type="ARBA" id="ARBA00022475"/>
    </source>
</evidence>
<dbReference type="GO" id="GO:0032153">
    <property type="term" value="C:cell division site"/>
    <property type="evidence" value="ECO:0007669"/>
    <property type="project" value="UniProtKB-UniRule"/>
</dbReference>
<dbReference type="GO" id="GO:0005886">
    <property type="term" value="C:plasma membrane"/>
    <property type="evidence" value="ECO:0007669"/>
    <property type="project" value="UniProtKB-SubCell"/>
</dbReference>
<organism evidence="12 13">
    <name type="scientific">Sphingomonas kaistensis</name>
    <dbReference type="NCBI Taxonomy" id="298708"/>
    <lineage>
        <taxon>Bacteria</taxon>
        <taxon>Pseudomonadati</taxon>
        <taxon>Pseudomonadota</taxon>
        <taxon>Alphaproteobacteria</taxon>
        <taxon>Sphingomonadales</taxon>
        <taxon>Sphingomonadaceae</taxon>
        <taxon>Sphingomonas</taxon>
    </lineage>
</organism>
<keyword evidence="2 9" id="KW-1003">Cell membrane</keyword>
<evidence type="ECO:0000256" key="10">
    <source>
        <dbReference type="SAM" id="MobiDB-lite"/>
    </source>
</evidence>
<dbReference type="InterPro" id="IPR013685">
    <property type="entry name" value="POTRA_FtsQ_type"/>
</dbReference>
<keyword evidence="5 9" id="KW-0812">Transmembrane</keyword>
<keyword evidence="3 9" id="KW-0997">Cell inner membrane</keyword>
<evidence type="ECO:0000256" key="1">
    <source>
        <dbReference type="ARBA" id="ARBA00004370"/>
    </source>
</evidence>
<dbReference type="Gene3D" id="3.40.50.11690">
    <property type="entry name" value="Cell division protein FtsQ/DivIB"/>
    <property type="match status" value="1"/>
</dbReference>
<dbReference type="GO" id="GO:0090529">
    <property type="term" value="P:cell septum assembly"/>
    <property type="evidence" value="ECO:0007669"/>
    <property type="project" value="InterPro"/>
</dbReference>
<dbReference type="AlphaFoldDB" id="A0A7X5Y5W5"/>
<comment type="subcellular location">
    <subcellularLocation>
        <location evidence="9">Cell inner membrane</location>
        <topology evidence="9">Single-pass type II membrane protein</topology>
    </subcellularLocation>
    <subcellularLocation>
        <location evidence="1">Membrane</location>
    </subcellularLocation>
    <text evidence="9">Localizes to the division septum.</text>
</comment>
<dbReference type="EMBL" id="JAATJC010000001">
    <property type="protein sequence ID" value="NJC05328.1"/>
    <property type="molecule type" value="Genomic_DNA"/>
</dbReference>
<dbReference type="InterPro" id="IPR034746">
    <property type="entry name" value="POTRA"/>
</dbReference>
<keyword evidence="6 9" id="KW-1133">Transmembrane helix</keyword>
<dbReference type="InterPro" id="IPR005548">
    <property type="entry name" value="Cell_div_FtsQ/DivIB_C"/>
</dbReference>
<reference evidence="12 13" key="1">
    <citation type="submission" date="2020-03" db="EMBL/GenBank/DDBJ databases">
        <title>Genomic Encyclopedia of Type Strains, Phase IV (KMG-IV): sequencing the most valuable type-strain genomes for metagenomic binning, comparative biology and taxonomic classification.</title>
        <authorList>
            <person name="Goeker M."/>
        </authorList>
    </citation>
    <scope>NUCLEOTIDE SEQUENCE [LARGE SCALE GENOMIC DNA]</scope>
    <source>
        <strain evidence="12 13">DSM 16846</strain>
    </source>
</reference>
<comment type="similarity">
    <text evidence="9">Belongs to the FtsQ/DivIB family. FtsQ subfamily.</text>
</comment>
<evidence type="ECO:0000313" key="12">
    <source>
        <dbReference type="EMBL" id="NJC05328.1"/>
    </source>
</evidence>
<keyword evidence="7 9" id="KW-0472">Membrane</keyword>
<dbReference type="RefSeq" id="WP_168068036.1">
    <property type="nucleotide sequence ID" value="NZ_JAATJC010000001.1"/>
</dbReference>
<dbReference type="Proteomes" id="UP000558192">
    <property type="component" value="Unassembled WGS sequence"/>
</dbReference>
<evidence type="ECO:0000256" key="7">
    <source>
        <dbReference type="ARBA" id="ARBA00023136"/>
    </source>
</evidence>